<dbReference type="Pfam" id="PF03544">
    <property type="entry name" value="TonB_C"/>
    <property type="match status" value="1"/>
</dbReference>
<dbReference type="Gene3D" id="3.30.1150.10">
    <property type="match status" value="1"/>
</dbReference>
<gene>
    <name evidence="3" type="ORF">T190423A01A_60030</name>
</gene>
<feature type="domain" description="TonB C-terminal" evidence="2">
    <location>
        <begin position="147"/>
        <end position="218"/>
    </location>
</feature>
<keyword evidence="4" id="KW-1185">Reference proteome</keyword>
<sequence>MKKLLPFICLTILSIFNSFSQAKVCETSESQINDINDLGINKCEVQNNHKTQNKRVINTKTKKTTTRFRKVNSAKKTLHQLTSNTGVQLTVNNQSPAIQLPTNNKAILFNLVEEVPLFSGCKKTTKEESSKCFKTRLNKHISKYFHPEEIIDESINEKILIQFVIGIDGKVSSVQINSKSNNRLITNKLTEIIKKSPQFTPGKEQGFPVNVVYSFPLNLTLI</sequence>
<evidence type="ECO:0000313" key="3">
    <source>
        <dbReference type="EMBL" id="CAL2104093.1"/>
    </source>
</evidence>
<evidence type="ECO:0000256" key="1">
    <source>
        <dbReference type="SAM" id="SignalP"/>
    </source>
</evidence>
<name>A0ABP1F0L2_9FLAO</name>
<dbReference type="InterPro" id="IPR037682">
    <property type="entry name" value="TonB_C"/>
</dbReference>
<comment type="caution">
    <text evidence="3">The sequence shown here is derived from an EMBL/GenBank/DDBJ whole genome shotgun (WGS) entry which is preliminary data.</text>
</comment>
<accession>A0ABP1F0L2</accession>
<evidence type="ECO:0000259" key="2">
    <source>
        <dbReference type="Pfam" id="PF03544"/>
    </source>
</evidence>
<evidence type="ECO:0000313" key="4">
    <source>
        <dbReference type="Proteomes" id="UP001497527"/>
    </source>
</evidence>
<proteinExistence type="predicted"/>
<organism evidence="3 4">
    <name type="scientific">Tenacibaculum polynesiense</name>
    <dbReference type="NCBI Taxonomy" id="3137857"/>
    <lineage>
        <taxon>Bacteria</taxon>
        <taxon>Pseudomonadati</taxon>
        <taxon>Bacteroidota</taxon>
        <taxon>Flavobacteriia</taxon>
        <taxon>Flavobacteriales</taxon>
        <taxon>Flavobacteriaceae</taxon>
        <taxon>Tenacibaculum</taxon>
    </lineage>
</organism>
<protein>
    <submittedName>
        <fullName evidence="3">TonB_C domain-containing protein</fullName>
    </submittedName>
</protein>
<keyword evidence="1" id="KW-0732">Signal</keyword>
<dbReference type="EMBL" id="CAXJIO010000015">
    <property type="protein sequence ID" value="CAL2104093.1"/>
    <property type="molecule type" value="Genomic_DNA"/>
</dbReference>
<feature type="chain" id="PRO_5045981099" evidence="1">
    <location>
        <begin position="23"/>
        <end position="222"/>
    </location>
</feature>
<feature type="signal peptide" evidence="1">
    <location>
        <begin position="1"/>
        <end position="22"/>
    </location>
</feature>
<dbReference type="Proteomes" id="UP001497527">
    <property type="component" value="Unassembled WGS sequence"/>
</dbReference>
<dbReference type="RefSeq" id="WP_348718348.1">
    <property type="nucleotide sequence ID" value="NZ_CAXJIO010000015.1"/>
</dbReference>
<dbReference type="SUPFAM" id="SSF74653">
    <property type="entry name" value="TolA/TonB C-terminal domain"/>
    <property type="match status" value="1"/>
</dbReference>
<reference evidence="3 4" key="1">
    <citation type="submission" date="2024-05" db="EMBL/GenBank/DDBJ databases">
        <authorList>
            <person name="Duchaud E."/>
        </authorList>
    </citation>
    <scope>NUCLEOTIDE SEQUENCE [LARGE SCALE GENOMIC DNA]</scope>
    <source>
        <strain evidence="3">Ena-SAMPLE-TAB-13-05-2024-13:56:06:370-140308</strain>
    </source>
</reference>